<feature type="domain" description="Ferritin-like diiron" evidence="9">
    <location>
        <begin position="1"/>
        <end position="145"/>
    </location>
</feature>
<protein>
    <recommendedName>
        <fullName evidence="6 8">Bacterioferritin</fullName>
        <ecNumber evidence="6">1.16.3.1</ecNumber>
    </recommendedName>
</protein>
<feature type="binding site" evidence="7">
    <location>
        <position position="54"/>
    </location>
    <ligand>
        <name>Fe cation</name>
        <dbReference type="ChEBI" id="CHEBI:24875"/>
        <label>1</label>
    </ligand>
</feature>
<feature type="binding site" evidence="7">
    <location>
        <position position="127"/>
    </location>
    <ligand>
        <name>Fe cation</name>
        <dbReference type="ChEBI" id="CHEBI:24875"/>
        <label>2</label>
    </ligand>
</feature>
<sequence length="162" mass="18518">MKGSPAIIDALNSVLTKELTAINQYFLHARMLQNWGLERIGKLEYAASIDEMKHADMVIKRILFLEGLPNLQKLNKLRVGTDITEVIAADLEVEYEAVPHLKKCIQQAESEHDYATRDLFLSILKSEEHHIDWLETQRDLIKAVGVQNYMQSQMDPDKGADE</sequence>
<dbReference type="InterPro" id="IPR008331">
    <property type="entry name" value="Ferritin_DPS_dom"/>
</dbReference>
<dbReference type="InterPro" id="IPR009078">
    <property type="entry name" value="Ferritin-like_SF"/>
</dbReference>
<dbReference type="Proteomes" id="UP001324634">
    <property type="component" value="Chromosome"/>
</dbReference>
<dbReference type="PRINTS" id="PR00601">
    <property type="entry name" value="BACFERRITIN"/>
</dbReference>
<dbReference type="PANTHER" id="PTHR30295">
    <property type="entry name" value="BACTERIOFERRITIN"/>
    <property type="match status" value="1"/>
</dbReference>
<gene>
    <name evidence="10" type="primary">bfr</name>
    <name evidence="10" type="ORF">SOO65_04740</name>
</gene>
<comment type="function">
    <text evidence="6">Iron-storage protein, whose ferroxidase center binds Fe(2+), oxidizes it using dioxygen to Fe(3+), and participates in the subsequent Fe(3+) oxide mineral core formation within the central cavity of the BFR protein shell.</text>
</comment>
<evidence type="ECO:0000256" key="7">
    <source>
        <dbReference type="PIRSR" id="PIRSR002560-1"/>
    </source>
</evidence>
<feature type="binding site" evidence="7">
    <location>
        <position position="50"/>
    </location>
    <ligand>
        <name>Fe cation</name>
        <dbReference type="ChEBI" id="CHEBI:24875"/>
        <label>3</label>
    </ligand>
</feature>
<dbReference type="AlphaFoldDB" id="A0AAX4HSQ0"/>
<evidence type="ECO:0000256" key="6">
    <source>
        <dbReference type="PIRNR" id="PIRNR002560"/>
    </source>
</evidence>
<feature type="binding site" evidence="7">
    <location>
        <position position="127"/>
    </location>
    <ligand>
        <name>Fe cation</name>
        <dbReference type="ChEBI" id="CHEBI:24875"/>
        <label>1</label>
    </ligand>
</feature>
<dbReference type="NCBIfam" id="TIGR00754">
    <property type="entry name" value="bfr"/>
    <property type="match status" value="1"/>
</dbReference>
<dbReference type="InterPro" id="IPR012347">
    <property type="entry name" value="Ferritin-like"/>
</dbReference>
<dbReference type="PIRSF" id="PIRSF002560">
    <property type="entry name" value="Bacterioferritin"/>
    <property type="match status" value="1"/>
</dbReference>
<dbReference type="KEGG" id="psti:SOO65_04740"/>
<dbReference type="GO" id="GO:0004322">
    <property type="term" value="F:ferroxidase activity"/>
    <property type="evidence" value="ECO:0007669"/>
    <property type="project" value="UniProtKB-EC"/>
</dbReference>
<dbReference type="EMBL" id="CP139487">
    <property type="protein sequence ID" value="WPU66046.1"/>
    <property type="molecule type" value="Genomic_DNA"/>
</dbReference>
<dbReference type="GO" id="GO:0020037">
    <property type="term" value="F:heme binding"/>
    <property type="evidence" value="ECO:0007669"/>
    <property type="project" value="TreeGrafter"/>
</dbReference>
<dbReference type="PANTHER" id="PTHR30295:SF0">
    <property type="entry name" value="BACTERIOFERRITIN"/>
    <property type="match status" value="1"/>
</dbReference>
<keyword evidence="2 6" id="KW-0409">Iron storage</keyword>
<keyword evidence="4 6" id="KW-0479">Metal-binding</keyword>
<dbReference type="SUPFAM" id="SSF47240">
    <property type="entry name" value="Ferritin-like"/>
    <property type="match status" value="1"/>
</dbReference>
<feature type="binding site" evidence="7">
    <location>
        <position position="18"/>
    </location>
    <ligand>
        <name>Fe cation</name>
        <dbReference type="ChEBI" id="CHEBI:24875"/>
        <label>1</label>
    </ligand>
</feature>
<dbReference type="Pfam" id="PF00210">
    <property type="entry name" value="Ferritin"/>
    <property type="match status" value="1"/>
</dbReference>
<evidence type="ECO:0000256" key="3">
    <source>
        <dbReference type="ARBA" id="ARBA00022617"/>
    </source>
</evidence>
<name>A0AAX4HSQ0_9BACT</name>
<feature type="binding site" evidence="7">
    <location>
        <position position="130"/>
    </location>
    <ligand>
        <name>Fe cation</name>
        <dbReference type="ChEBI" id="CHEBI:24875"/>
        <label>2</label>
    </ligand>
</feature>
<comment type="similarity">
    <text evidence="1 6 8">Belongs to the bacterioferritin family.</text>
</comment>
<feature type="binding site" evidence="7">
    <location>
        <position position="94"/>
    </location>
    <ligand>
        <name>Fe cation</name>
        <dbReference type="ChEBI" id="CHEBI:24875"/>
        <label>2</label>
    </ligand>
</feature>
<keyword evidence="10" id="KW-0560">Oxidoreductase</keyword>
<feature type="binding site" evidence="7">
    <location>
        <position position="51"/>
    </location>
    <ligand>
        <name>Fe cation</name>
        <dbReference type="ChEBI" id="CHEBI:24875"/>
        <label>1</label>
    </ligand>
</feature>
<dbReference type="PROSITE" id="PS00549">
    <property type="entry name" value="BACTERIOFERRITIN"/>
    <property type="match status" value="1"/>
</dbReference>
<evidence type="ECO:0000256" key="1">
    <source>
        <dbReference type="ARBA" id="ARBA00008093"/>
    </source>
</evidence>
<dbReference type="GO" id="GO:0140315">
    <property type="term" value="F:iron ion sequestering activity"/>
    <property type="evidence" value="ECO:0007669"/>
    <property type="project" value="UniProtKB-ARBA"/>
</dbReference>
<evidence type="ECO:0000256" key="8">
    <source>
        <dbReference type="RuleBase" id="RU000623"/>
    </source>
</evidence>
<dbReference type="GO" id="GO:0006879">
    <property type="term" value="P:intracellular iron ion homeostasis"/>
    <property type="evidence" value="ECO:0007669"/>
    <property type="project" value="UniProtKB-KW"/>
</dbReference>
<evidence type="ECO:0000313" key="11">
    <source>
        <dbReference type="Proteomes" id="UP001324634"/>
    </source>
</evidence>
<dbReference type="Gene3D" id="1.20.1260.10">
    <property type="match status" value="1"/>
</dbReference>
<accession>A0AAX4HSQ0</accession>
<feature type="binding site" description="axial binding residue" evidence="7">
    <location>
        <position position="52"/>
    </location>
    <ligand>
        <name>heme b</name>
        <dbReference type="ChEBI" id="CHEBI:60344"/>
        <note>ligand shared between dimeric partners</note>
    </ligand>
    <ligandPart>
        <name>Fe</name>
        <dbReference type="ChEBI" id="CHEBI:18248"/>
    </ligandPart>
</feature>
<dbReference type="GO" id="GO:0005829">
    <property type="term" value="C:cytosol"/>
    <property type="evidence" value="ECO:0007669"/>
    <property type="project" value="TreeGrafter"/>
</dbReference>
<evidence type="ECO:0000256" key="5">
    <source>
        <dbReference type="ARBA" id="ARBA00023004"/>
    </source>
</evidence>
<dbReference type="InterPro" id="IPR002024">
    <property type="entry name" value="Bacterioferritin"/>
</dbReference>
<organism evidence="10 11">
    <name type="scientific">Peredibacter starrii</name>
    <dbReference type="NCBI Taxonomy" id="28202"/>
    <lineage>
        <taxon>Bacteria</taxon>
        <taxon>Pseudomonadati</taxon>
        <taxon>Bdellovibrionota</taxon>
        <taxon>Bacteriovoracia</taxon>
        <taxon>Bacteriovoracales</taxon>
        <taxon>Bacteriovoracaceae</taxon>
        <taxon>Peredibacter</taxon>
    </lineage>
</organism>
<reference evidence="10 11" key="1">
    <citation type="submission" date="2023-11" db="EMBL/GenBank/DDBJ databases">
        <title>Peredibacter starrii A3.12.</title>
        <authorList>
            <person name="Mitchell R.J."/>
        </authorList>
    </citation>
    <scope>NUCLEOTIDE SEQUENCE [LARGE SCALE GENOMIC DNA]</scope>
    <source>
        <strain evidence="10 11">A3.12</strain>
    </source>
</reference>
<dbReference type="PROSITE" id="PS50905">
    <property type="entry name" value="FERRITIN_LIKE"/>
    <property type="match status" value="1"/>
</dbReference>
<dbReference type="GO" id="GO:0008199">
    <property type="term" value="F:ferric iron binding"/>
    <property type="evidence" value="ECO:0007669"/>
    <property type="project" value="InterPro"/>
</dbReference>
<dbReference type="EC" id="1.16.3.1" evidence="6"/>
<keyword evidence="3 8" id="KW-0349">Heme</keyword>
<dbReference type="RefSeq" id="WP_321397754.1">
    <property type="nucleotide sequence ID" value="NZ_CP139487.1"/>
</dbReference>
<evidence type="ECO:0000256" key="2">
    <source>
        <dbReference type="ARBA" id="ARBA00022434"/>
    </source>
</evidence>
<evidence type="ECO:0000256" key="4">
    <source>
        <dbReference type="ARBA" id="ARBA00022723"/>
    </source>
</evidence>
<dbReference type="GO" id="GO:0006826">
    <property type="term" value="P:iron ion transport"/>
    <property type="evidence" value="ECO:0007669"/>
    <property type="project" value="InterPro"/>
</dbReference>
<dbReference type="FunFam" id="1.20.1260.10:FF:000005">
    <property type="entry name" value="Bacterioferritin"/>
    <property type="match status" value="1"/>
</dbReference>
<evidence type="ECO:0000259" key="9">
    <source>
        <dbReference type="PROSITE" id="PS50905"/>
    </source>
</evidence>
<dbReference type="InterPro" id="IPR009040">
    <property type="entry name" value="Ferritin-like_diiron"/>
</dbReference>
<keyword evidence="5 6" id="KW-0408">Iron</keyword>
<proteinExistence type="inferred from homology"/>
<dbReference type="CDD" id="cd00907">
    <property type="entry name" value="Bacterioferritin"/>
    <property type="match status" value="1"/>
</dbReference>
<evidence type="ECO:0000313" key="10">
    <source>
        <dbReference type="EMBL" id="WPU66046.1"/>
    </source>
</evidence>
<feature type="binding site" evidence="7">
    <location>
        <position position="51"/>
    </location>
    <ligand>
        <name>Fe cation</name>
        <dbReference type="ChEBI" id="CHEBI:24875"/>
        <label>2</label>
    </ligand>
</feature>
<comment type="catalytic activity">
    <reaction evidence="6">
        <text>4 Fe(2+) + O2 + 4 H(+) = 4 Fe(3+) + 2 H2O</text>
        <dbReference type="Rhea" id="RHEA:11148"/>
        <dbReference type="ChEBI" id="CHEBI:15377"/>
        <dbReference type="ChEBI" id="CHEBI:15378"/>
        <dbReference type="ChEBI" id="CHEBI:15379"/>
        <dbReference type="ChEBI" id="CHEBI:29033"/>
        <dbReference type="ChEBI" id="CHEBI:29034"/>
        <dbReference type="EC" id="1.16.3.1"/>
    </reaction>
</comment>
<keyword evidence="11" id="KW-1185">Reference proteome</keyword>